<proteinExistence type="predicted"/>
<evidence type="ECO:0000256" key="3">
    <source>
        <dbReference type="ARBA" id="ARBA00022525"/>
    </source>
</evidence>
<feature type="signal peptide" evidence="7">
    <location>
        <begin position="1"/>
        <end position="18"/>
    </location>
</feature>
<dbReference type="GO" id="GO:0007155">
    <property type="term" value="P:cell adhesion"/>
    <property type="evidence" value="ECO:0007669"/>
    <property type="project" value="UniProtKB-KW"/>
</dbReference>
<dbReference type="OrthoDB" id="5985199at2759"/>
<evidence type="ECO:0000256" key="5">
    <source>
        <dbReference type="ARBA" id="ARBA00023136"/>
    </source>
</evidence>
<keyword evidence="6" id="KW-1015">Disulfide bond</keyword>
<evidence type="ECO:0000313" key="10">
    <source>
        <dbReference type="Proteomes" id="UP000887568"/>
    </source>
</evidence>
<dbReference type="PANTHER" id="PTHR46806">
    <property type="entry name" value="F5/8 TYPE C DOMAIN-CONTAINING PROTEIN"/>
    <property type="match status" value="1"/>
</dbReference>
<dbReference type="InterPro" id="IPR000421">
    <property type="entry name" value="FA58C"/>
</dbReference>
<dbReference type="SUPFAM" id="SSF49785">
    <property type="entry name" value="Galactose-binding domain-like"/>
    <property type="match status" value="1"/>
</dbReference>
<dbReference type="SMART" id="SM00231">
    <property type="entry name" value="FA58C"/>
    <property type="match status" value="1"/>
</dbReference>
<evidence type="ECO:0000256" key="7">
    <source>
        <dbReference type="SAM" id="SignalP"/>
    </source>
</evidence>
<evidence type="ECO:0000256" key="4">
    <source>
        <dbReference type="ARBA" id="ARBA00022889"/>
    </source>
</evidence>
<dbReference type="GO" id="GO:0038023">
    <property type="term" value="F:signaling receptor activity"/>
    <property type="evidence" value="ECO:0007669"/>
    <property type="project" value="TreeGrafter"/>
</dbReference>
<dbReference type="EnsemblMetazoa" id="XM_038205881.1">
    <property type="protein sequence ID" value="XP_038061809.1"/>
    <property type="gene ID" value="LOC119732375"/>
</dbReference>
<name>A0A914AEM3_PATMI</name>
<evidence type="ECO:0000256" key="2">
    <source>
        <dbReference type="ARBA" id="ARBA00004613"/>
    </source>
</evidence>
<dbReference type="PROSITE" id="PS50022">
    <property type="entry name" value="FA58C_3"/>
    <property type="match status" value="1"/>
</dbReference>
<dbReference type="GO" id="GO:0012505">
    <property type="term" value="C:endomembrane system"/>
    <property type="evidence" value="ECO:0007669"/>
    <property type="project" value="UniProtKB-SubCell"/>
</dbReference>
<dbReference type="Proteomes" id="UP000887568">
    <property type="component" value="Unplaced"/>
</dbReference>
<comment type="subcellular location">
    <subcellularLocation>
        <location evidence="1">Endomembrane system</location>
        <topology evidence="1">Peripheral membrane protein</topology>
    </subcellularLocation>
    <subcellularLocation>
        <location evidence="2">Secreted</location>
    </subcellularLocation>
</comment>
<evidence type="ECO:0000256" key="6">
    <source>
        <dbReference type="ARBA" id="ARBA00023157"/>
    </source>
</evidence>
<dbReference type="Gene3D" id="2.60.120.260">
    <property type="entry name" value="Galactose-binding domain-like"/>
    <property type="match status" value="1"/>
</dbReference>
<evidence type="ECO:0000256" key="1">
    <source>
        <dbReference type="ARBA" id="ARBA00004184"/>
    </source>
</evidence>
<keyword evidence="7" id="KW-0732">Signal</keyword>
<dbReference type="PANTHER" id="PTHR46806:SF5">
    <property type="entry name" value="F5_8 TYPE C DOMAIN-CONTAINING PROTEIN"/>
    <property type="match status" value="1"/>
</dbReference>
<evidence type="ECO:0000259" key="8">
    <source>
        <dbReference type="PROSITE" id="PS50022"/>
    </source>
</evidence>
<dbReference type="Pfam" id="PF00754">
    <property type="entry name" value="F5_F8_type_C"/>
    <property type="match status" value="1"/>
</dbReference>
<dbReference type="CDD" id="cd00057">
    <property type="entry name" value="FA58C"/>
    <property type="match status" value="1"/>
</dbReference>
<dbReference type="GO" id="GO:0005576">
    <property type="term" value="C:extracellular region"/>
    <property type="evidence" value="ECO:0007669"/>
    <property type="project" value="UniProtKB-SubCell"/>
</dbReference>
<reference evidence="9" key="1">
    <citation type="submission" date="2022-11" db="UniProtKB">
        <authorList>
            <consortium name="EnsemblMetazoa"/>
        </authorList>
    </citation>
    <scope>IDENTIFICATION</scope>
</reference>
<dbReference type="OMA" id="WILTHII"/>
<keyword evidence="4" id="KW-0130">Cell adhesion</keyword>
<organism evidence="9 10">
    <name type="scientific">Patiria miniata</name>
    <name type="common">Bat star</name>
    <name type="synonym">Asterina miniata</name>
    <dbReference type="NCBI Taxonomy" id="46514"/>
    <lineage>
        <taxon>Eukaryota</taxon>
        <taxon>Metazoa</taxon>
        <taxon>Echinodermata</taxon>
        <taxon>Eleutherozoa</taxon>
        <taxon>Asterozoa</taxon>
        <taxon>Asteroidea</taxon>
        <taxon>Valvatacea</taxon>
        <taxon>Valvatida</taxon>
        <taxon>Asterinidae</taxon>
        <taxon>Patiria</taxon>
    </lineage>
</organism>
<dbReference type="InterPro" id="IPR050633">
    <property type="entry name" value="Neuropilin_MCO_CoagFactor"/>
</dbReference>
<accession>A0A914AEM3</accession>
<feature type="domain" description="F5/8 type C" evidence="8">
    <location>
        <begin position="98"/>
        <end position="244"/>
    </location>
</feature>
<dbReference type="RefSeq" id="XP_038061809.1">
    <property type="nucleotide sequence ID" value="XM_038205881.1"/>
</dbReference>
<dbReference type="AlphaFoldDB" id="A0A914AEM3"/>
<dbReference type="PROSITE" id="PS01286">
    <property type="entry name" value="FA58C_2"/>
    <property type="match status" value="1"/>
</dbReference>
<dbReference type="InterPro" id="IPR008979">
    <property type="entry name" value="Galactose-bd-like_sf"/>
</dbReference>
<keyword evidence="3" id="KW-0964">Secreted</keyword>
<dbReference type="GO" id="GO:0005886">
    <property type="term" value="C:plasma membrane"/>
    <property type="evidence" value="ECO:0007669"/>
    <property type="project" value="TreeGrafter"/>
</dbReference>
<keyword evidence="10" id="KW-1185">Reference proteome</keyword>
<feature type="chain" id="PRO_5036712085" description="F5/8 type C domain-containing protein" evidence="7">
    <location>
        <begin position="19"/>
        <end position="247"/>
    </location>
</feature>
<evidence type="ECO:0000313" key="9">
    <source>
        <dbReference type="EnsemblMetazoa" id="XP_038061809.1"/>
    </source>
</evidence>
<protein>
    <recommendedName>
        <fullName evidence="8">F5/8 type C domain-containing protein</fullName>
    </recommendedName>
</protein>
<keyword evidence="5" id="KW-0472">Membrane</keyword>
<dbReference type="GeneID" id="119732375"/>
<sequence length="247" mass="27417">MDGAVAWILTHIIVMVSCHQICFIGSEYNPQSGIPSRWFLPNKDPCKCTAVRLGGMHIPASSYHQGAPYYLYQLFLSEDSDEIQAYFNCEPADNNAECSSLQPLGMEDGTIPDDRITASSSRSYCPSGDARLNNNNRWIPLYHDANPWIEADLVESTVVSGVTTQGSGNIWFVEQYKVAYQKQPSSDYEHVKDGNGNIKVFIGNTDIETPVTNLFDESVVATVVRIEPTAWEGGVALRLELLGCRRD</sequence>